<organism evidence="2 3">
    <name type="scientific">Paraglomus occultum</name>
    <dbReference type="NCBI Taxonomy" id="144539"/>
    <lineage>
        <taxon>Eukaryota</taxon>
        <taxon>Fungi</taxon>
        <taxon>Fungi incertae sedis</taxon>
        <taxon>Mucoromycota</taxon>
        <taxon>Glomeromycotina</taxon>
        <taxon>Glomeromycetes</taxon>
        <taxon>Paraglomerales</taxon>
        <taxon>Paraglomeraceae</taxon>
        <taxon>Paraglomus</taxon>
    </lineage>
</organism>
<dbReference type="GO" id="GO:0003676">
    <property type="term" value="F:nucleic acid binding"/>
    <property type="evidence" value="ECO:0007669"/>
    <property type="project" value="InterPro"/>
</dbReference>
<evidence type="ECO:0000313" key="2">
    <source>
        <dbReference type="EMBL" id="CAG8646088.1"/>
    </source>
</evidence>
<feature type="domain" description="Integrase catalytic" evidence="1">
    <location>
        <begin position="165"/>
        <end position="347"/>
    </location>
</feature>
<dbReference type="Gene3D" id="3.30.420.10">
    <property type="entry name" value="Ribonuclease H-like superfamily/Ribonuclease H"/>
    <property type="match status" value="1"/>
</dbReference>
<dbReference type="SUPFAM" id="SSF53098">
    <property type="entry name" value="Ribonuclease H-like"/>
    <property type="match status" value="1"/>
</dbReference>
<dbReference type="PANTHER" id="PTHR46791">
    <property type="entry name" value="EXPRESSED PROTEIN"/>
    <property type="match status" value="1"/>
</dbReference>
<dbReference type="InterPro" id="IPR036397">
    <property type="entry name" value="RNaseH_sf"/>
</dbReference>
<dbReference type="InterPro" id="IPR001584">
    <property type="entry name" value="Integrase_cat-core"/>
</dbReference>
<dbReference type="GO" id="GO:0015074">
    <property type="term" value="P:DNA integration"/>
    <property type="evidence" value="ECO:0007669"/>
    <property type="project" value="InterPro"/>
</dbReference>
<reference evidence="2" key="1">
    <citation type="submission" date="2021-06" db="EMBL/GenBank/DDBJ databases">
        <authorList>
            <person name="Kallberg Y."/>
            <person name="Tangrot J."/>
            <person name="Rosling A."/>
        </authorList>
    </citation>
    <scope>NUCLEOTIDE SEQUENCE</scope>
    <source>
        <strain evidence="2">IA702</strain>
    </source>
</reference>
<evidence type="ECO:0000313" key="3">
    <source>
        <dbReference type="Proteomes" id="UP000789572"/>
    </source>
</evidence>
<dbReference type="Pfam" id="PF24764">
    <property type="entry name" value="rva_4"/>
    <property type="match status" value="1"/>
</dbReference>
<evidence type="ECO:0000259" key="1">
    <source>
        <dbReference type="PROSITE" id="PS50994"/>
    </source>
</evidence>
<name>A0A9N9H1K8_9GLOM</name>
<gene>
    <name evidence="2" type="ORF">POCULU_LOCUS9690</name>
</gene>
<dbReference type="AlphaFoldDB" id="A0A9N9H1K8"/>
<protein>
    <submittedName>
        <fullName evidence="2">6815_t:CDS:1</fullName>
    </submittedName>
</protein>
<dbReference type="EMBL" id="CAJVPJ010003902">
    <property type="protein sequence ID" value="CAG8646088.1"/>
    <property type="molecule type" value="Genomic_DNA"/>
</dbReference>
<comment type="caution">
    <text evidence="2">The sequence shown here is derived from an EMBL/GenBank/DDBJ whole genome shotgun (WGS) entry which is preliminary data.</text>
</comment>
<dbReference type="InterPro" id="IPR012337">
    <property type="entry name" value="RNaseH-like_sf"/>
</dbReference>
<keyword evidence="3" id="KW-1185">Reference proteome</keyword>
<dbReference type="PANTHER" id="PTHR46791:SF4">
    <property type="match status" value="1"/>
</dbReference>
<feature type="non-terminal residue" evidence="2">
    <location>
        <position position="411"/>
    </location>
</feature>
<dbReference type="GO" id="GO:0005634">
    <property type="term" value="C:nucleus"/>
    <property type="evidence" value="ECO:0007669"/>
    <property type="project" value="UniProtKB-ARBA"/>
</dbReference>
<sequence>MASPDFVMFANNIVNAANRALQELYDTDALQVHTERLELLTRMYLYLEPVIGNTAAMNRVNELIDIKSRLENKIIGLKDLSGKLIRELREQGFKWKSIASLIGVSVDTLRRRRQELQIPDDHQYSAITDEQLDVVVREIKTVQPFADPIGVIQRWQSLIPRRQYHVSGPNALWHLDGNHKLIRYKFVIHGCIDGYSRLITYLACSTNNRAATVLRYFLDACNKWRNGPSRTRSDRVGENVEVARHMLQTRGTDRGSHIYGPSVHNQRIERLWKDLNRVVGRLYLLIFRHLEENYAFNVENEHDLYCLHYTYQPHINRTLNAFTEGWNEHGIRTENGRSPCQIWSEGMIRNNWRHYRDIVDHTFRNDDSYGIDLDGPVPNNNMRDTVVNVLPVSLILNESQYSQLVESVNPN</sequence>
<dbReference type="Proteomes" id="UP000789572">
    <property type="component" value="Unassembled WGS sequence"/>
</dbReference>
<accession>A0A9N9H1K8</accession>
<proteinExistence type="predicted"/>
<dbReference type="PROSITE" id="PS50994">
    <property type="entry name" value="INTEGRASE"/>
    <property type="match status" value="1"/>
</dbReference>
<dbReference type="OrthoDB" id="2323107at2759"/>
<dbReference type="InterPro" id="IPR058913">
    <property type="entry name" value="Integrase_dom_put"/>
</dbReference>